<dbReference type="Proteomes" id="UP001144323">
    <property type="component" value="Unassembled WGS sequence"/>
</dbReference>
<comment type="pathway">
    <text evidence="4">Carbohydrate metabolism; tricarboxylic acid cycle.</text>
</comment>
<keyword evidence="7" id="KW-0813">Transport</keyword>
<evidence type="ECO:0000256" key="9">
    <source>
        <dbReference type="ARBA" id="ARBA00022617"/>
    </source>
</evidence>
<evidence type="ECO:0000256" key="2">
    <source>
        <dbReference type="ARBA" id="ARBA00004050"/>
    </source>
</evidence>
<dbReference type="NCBIfam" id="TIGR02968">
    <property type="entry name" value="succ_dehyd_anc"/>
    <property type="match status" value="1"/>
</dbReference>
<dbReference type="GO" id="GO:0016020">
    <property type="term" value="C:membrane"/>
    <property type="evidence" value="ECO:0007669"/>
    <property type="project" value="UniProtKB-SubCell"/>
</dbReference>
<gene>
    <name evidence="17" type="primary">sdhD</name>
    <name evidence="17" type="ORF">LMG27198_21190</name>
</gene>
<keyword evidence="12" id="KW-0249">Electron transport</keyword>
<dbReference type="InterPro" id="IPR034804">
    <property type="entry name" value="SQR/QFR_C/D"/>
</dbReference>
<evidence type="ECO:0000256" key="15">
    <source>
        <dbReference type="ARBA" id="ARBA00023136"/>
    </source>
</evidence>
<comment type="cofactor">
    <cofactor evidence="1">
        <name>heme</name>
        <dbReference type="ChEBI" id="CHEBI:30413"/>
    </cofactor>
</comment>
<evidence type="ECO:0000256" key="16">
    <source>
        <dbReference type="SAM" id="Phobius"/>
    </source>
</evidence>
<name>A0A9W6LS51_9HYPH</name>
<evidence type="ECO:0000256" key="10">
    <source>
        <dbReference type="ARBA" id="ARBA00022692"/>
    </source>
</evidence>
<sequence length="132" mass="14071">MSSVPTHFKSGRTGQGAAFVSDHEGSVHARFMRLSSYALAPLGVLSAWWIAGLAGKTLEGVKAEIGRPFPAIVLIAFAVIGMIHARQGMTEIIEDYVHDPLLKEKALHANRIAAIAITAGWTLAIMLIAAPK</sequence>
<comment type="subunit">
    <text evidence="5">Part of an enzyme complex containing four subunits: a flavoprotein, an iron-sulfur protein, plus two membrane-anchoring proteins, SdhC and SdhD.</text>
</comment>
<keyword evidence="15 16" id="KW-0472">Membrane</keyword>
<dbReference type="GO" id="GO:0020037">
    <property type="term" value="F:heme binding"/>
    <property type="evidence" value="ECO:0007669"/>
    <property type="project" value="InterPro"/>
</dbReference>
<evidence type="ECO:0000256" key="1">
    <source>
        <dbReference type="ARBA" id="ARBA00001971"/>
    </source>
</evidence>
<evidence type="ECO:0000256" key="3">
    <source>
        <dbReference type="ARBA" id="ARBA00004141"/>
    </source>
</evidence>
<dbReference type="InterPro" id="IPR000701">
    <property type="entry name" value="SuccDH_FuR_B_TM-su"/>
</dbReference>
<evidence type="ECO:0000256" key="4">
    <source>
        <dbReference type="ARBA" id="ARBA00005163"/>
    </source>
</evidence>
<comment type="subcellular location">
    <subcellularLocation>
        <location evidence="3">Membrane</location>
        <topology evidence="3">Multi-pass membrane protein</topology>
    </subcellularLocation>
</comment>
<dbReference type="AlphaFoldDB" id="A0A9W6LS51"/>
<feature type="transmembrane region" description="Helical" evidence="16">
    <location>
        <begin position="37"/>
        <end position="55"/>
    </location>
</feature>
<dbReference type="SUPFAM" id="SSF81343">
    <property type="entry name" value="Fumarate reductase respiratory complex transmembrane subunits"/>
    <property type="match status" value="1"/>
</dbReference>
<evidence type="ECO:0000313" key="17">
    <source>
        <dbReference type="EMBL" id="GLI93127.1"/>
    </source>
</evidence>
<dbReference type="InterPro" id="IPR014312">
    <property type="entry name" value="Succ_DH_anchor"/>
</dbReference>
<proteinExistence type="predicted"/>
<comment type="caution">
    <text evidence="17">The sequence shown here is derived from an EMBL/GenBank/DDBJ whole genome shotgun (WGS) entry which is preliminary data.</text>
</comment>
<evidence type="ECO:0000256" key="12">
    <source>
        <dbReference type="ARBA" id="ARBA00022982"/>
    </source>
</evidence>
<evidence type="ECO:0000256" key="11">
    <source>
        <dbReference type="ARBA" id="ARBA00022723"/>
    </source>
</evidence>
<dbReference type="GO" id="GO:0046872">
    <property type="term" value="F:metal ion binding"/>
    <property type="evidence" value="ECO:0007669"/>
    <property type="project" value="UniProtKB-KW"/>
</dbReference>
<dbReference type="CDD" id="cd03495">
    <property type="entry name" value="SQR_TypeC_SdhD_like"/>
    <property type="match status" value="1"/>
</dbReference>
<accession>A0A9W6LS51</accession>
<evidence type="ECO:0000256" key="6">
    <source>
        <dbReference type="ARBA" id="ARBA00019425"/>
    </source>
</evidence>
<comment type="function">
    <text evidence="2">Membrane-anchoring subunit of succinate dehydrogenase (SDH).</text>
</comment>
<evidence type="ECO:0000256" key="7">
    <source>
        <dbReference type="ARBA" id="ARBA00022448"/>
    </source>
</evidence>
<keyword evidence="13 16" id="KW-1133">Transmembrane helix</keyword>
<keyword evidence="8" id="KW-0816">Tricarboxylic acid cycle</keyword>
<evidence type="ECO:0000256" key="5">
    <source>
        <dbReference type="ARBA" id="ARBA00011558"/>
    </source>
</evidence>
<dbReference type="EMBL" id="BSEC01000001">
    <property type="protein sequence ID" value="GLI93127.1"/>
    <property type="molecule type" value="Genomic_DNA"/>
</dbReference>
<keyword evidence="11" id="KW-0479">Metal-binding</keyword>
<organism evidence="17 18">
    <name type="scientific">Methylocystis echinoides</name>
    <dbReference type="NCBI Taxonomy" id="29468"/>
    <lineage>
        <taxon>Bacteria</taxon>
        <taxon>Pseudomonadati</taxon>
        <taxon>Pseudomonadota</taxon>
        <taxon>Alphaproteobacteria</taxon>
        <taxon>Hyphomicrobiales</taxon>
        <taxon>Methylocystaceae</taxon>
        <taxon>Methylocystis</taxon>
    </lineage>
</organism>
<dbReference type="RefSeq" id="WP_281802755.1">
    <property type="nucleotide sequence ID" value="NZ_BSEC01000001.1"/>
</dbReference>
<feature type="transmembrane region" description="Helical" evidence="16">
    <location>
        <begin position="112"/>
        <end position="130"/>
    </location>
</feature>
<reference evidence="17" key="1">
    <citation type="journal article" date="2023" name="Int. J. Syst. Evol. Microbiol.">
        <title>Methylocystis iwaonis sp. nov., a type II methane-oxidizing bacterium from surface soil of a rice paddy field in Japan, and emended description of the genus Methylocystis (ex Whittenbury et al. 1970) Bowman et al. 1993.</title>
        <authorList>
            <person name="Kaise H."/>
            <person name="Sawadogo J.B."/>
            <person name="Alam M.S."/>
            <person name="Ueno C."/>
            <person name="Dianou D."/>
            <person name="Shinjo R."/>
            <person name="Asakawa S."/>
        </authorList>
    </citation>
    <scope>NUCLEOTIDE SEQUENCE</scope>
    <source>
        <strain evidence="17">LMG27198</strain>
    </source>
</reference>
<dbReference type="Gene3D" id="1.20.1300.10">
    <property type="entry name" value="Fumarate reductase/succinate dehydrogenase, transmembrane subunit"/>
    <property type="match status" value="1"/>
</dbReference>
<keyword evidence="9" id="KW-0349">Heme</keyword>
<dbReference type="GO" id="GO:0006099">
    <property type="term" value="P:tricarboxylic acid cycle"/>
    <property type="evidence" value="ECO:0007669"/>
    <property type="project" value="UniProtKB-KW"/>
</dbReference>
<evidence type="ECO:0000256" key="8">
    <source>
        <dbReference type="ARBA" id="ARBA00022532"/>
    </source>
</evidence>
<evidence type="ECO:0000256" key="13">
    <source>
        <dbReference type="ARBA" id="ARBA00022989"/>
    </source>
</evidence>
<dbReference type="Pfam" id="PF01127">
    <property type="entry name" value="Sdh_cyt"/>
    <property type="match status" value="1"/>
</dbReference>
<evidence type="ECO:0000256" key="14">
    <source>
        <dbReference type="ARBA" id="ARBA00023004"/>
    </source>
</evidence>
<protein>
    <recommendedName>
        <fullName evidence="6">Succinate dehydrogenase hydrophobic membrane anchor subunit</fullName>
    </recommendedName>
</protein>
<keyword evidence="18" id="KW-1185">Reference proteome</keyword>
<keyword evidence="10 16" id="KW-0812">Transmembrane</keyword>
<keyword evidence="14" id="KW-0408">Iron</keyword>
<feature type="transmembrane region" description="Helical" evidence="16">
    <location>
        <begin position="67"/>
        <end position="85"/>
    </location>
</feature>
<evidence type="ECO:0000313" key="18">
    <source>
        <dbReference type="Proteomes" id="UP001144323"/>
    </source>
</evidence>